<proteinExistence type="predicted"/>
<dbReference type="CDD" id="cd06267">
    <property type="entry name" value="PBP1_LacI_sugar_binding-like"/>
    <property type="match status" value="1"/>
</dbReference>
<dbReference type="InterPro" id="IPR046335">
    <property type="entry name" value="LacI/GalR-like_sensor"/>
</dbReference>
<accession>A0A5Q2TG02</accession>
<dbReference type="Pfam" id="PF13377">
    <property type="entry name" value="Peripla_BP_3"/>
    <property type="match status" value="1"/>
</dbReference>
<dbReference type="SUPFAM" id="SSF47413">
    <property type="entry name" value="lambda repressor-like DNA-binding domains"/>
    <property type="match status" value="1"/>
</dbReference>
<dbReference type="EMBL" id="CP045915">
    <property type="protein sequence ID" value="QGH33576.1"/>
    <property type="molecule type" value="Genomic_DNA"/>
</dbReference>
<dbReference type="InterPro" id="IPR000843">
    <property type="entry name" value="HTH_LacI"/>
</dbReference>
<dbReference type="Gene3D" id="1.10.260.40">
    <property type="entry name" value="lambda repressor-like DNA-binding domains"/>
    <property type="match status" value="1"/>
</dbReference>
<feature type="domain" description="HTH lacI-type" evidence="4">
    <location>
        <begin position="2"/>
        <end position="56"/>
    </location>
</feature>
<organism evidence="5 6">
    <name type="scientific">Gracilibacillus salitolerans</name>
    <dbReference type="NCBI Taxonomy" id="2663022"/>
    <lineage>
        <taxon>Bacteria</taxon>
        <taxon>Bacillati</taxon>
        <taxon>Bacillota</taxon>
        <taxon>Bacilli</taxon>
        <taxon>Bacillales</taxon>
        <taxon>Bacillaceae</taxon>
        <taxon>Gracilibacillus</taxon>
    </lineage>
</organism>
<dbReference type="RefSeq" id="WP_153790593.1">
    <property type="nucleotide sequence ID" value="NZ_CP045915.1"/>
</dbReference>
<keyword evidence="1" id="KW-0805">Transcription regulation</keyword>
<sequence>MVTIKEVAKKANVAVSTASYALNGIKKVSPETKEKVVQAARELNYRKNGFASDLKRNSTKTLALILSDLSGPFYSELIRGVQDVATDHGYDLIACSAIGGENSTAAKFLTEHRVDGCIVLAHNITDEMLKNVAHHNFPIILLDREIEVDSTVHVRVNNKKGGFKATEYLIQNGHTDIAFVSGPSNSYDNKMRFAGYQEALQAYNIELQNKWIVSGNFTREGGESAANILAAQDQVPTAIFFANDEMAVGGMEAFQKRGISIPNDISIIGFDDILEAKYVYPKLTTIRQPKYEMGASATHIIFQMLKNEEVNPTFELHTDLIIRESVKKL</sequence>
<dbReference type="GO" id="GO:0003700">
    <property type="term" value="F:DNA-binding transcription factor activity"/>
    <property type="evidence" value="ECO:0007669"/>
    <property type="project" value="TreeGrafter"/>
</dbReference>
<reference evidence="5 6" key="1">
    <citation type="submission" date="2019-11" db="EMBL/GenBank/DDBJ databases">
        <title>Gracilibacillus salitolerans sp. nov., a moderate halophile isolated from a saline soil in northwest China.</title>
        <authorList>
            <person name="Gan L."/>
        </authorList>
    </citation>
    <scope>NUCLEOTIDE SEQUENCE [LARGE SCALE GENOMIC DNA]</scope>
    <source>
        <strain evidence="5 6">SCU50</strain>
    </source>
</reference>
<dbReference type="PANTHER" id="PTHR30146:SF109">
    <property type="entry name" value="HTH-TYPE TRANSCRIPTIONAL REGULATOR GALS"/>
    <property type="match status" value="1"/>
</dbReference>
<protein>
    <submittedName>
        <fullName evidence="5">Substrate-binding domain-containing protein</fullName>
    </submittedName>
</protein>
<dbReference type="InterPro" id="IPR010982">
    <property type="entry name" value="Lambda_DNA-bd_dom_sf"/>
</dbReference>
<keyword evidence="3" id="KW-0804">Transcription</keyword>
<dbReference type="Proteomes" id="UP000339690">
    <property type="component" value="Chromosome"/>
</dbReference>
<evidence type="ECO:0000313" key="5">
    <source>
        <dbReference type="EMBL" id="QGH33576.1"/>
    </source>
</evidence>
<evidence type="ECO:0000256" key="3">
    <source>
        <dbReference type="ARBA" id="ARBA00023163"/>
    </source>
</evidence>
<dbReference type="SUPFAM" id="SSF53822">
    <property type="entry name" value="Periplasmic binding protein-like I"/>
    <property type="match status" value="1"/>
</dbReference>
<evidence type="ECO:0000313" key="6">
    <source>
        <dbReference type="Proteomes" id="UP000339690"/>
    </source>
</evidence>
<dbReference type="PROSITE" id="PS50932">
    <property type="entry name" value="HTH_LACI_2"/>
    <property type="match status" value="1"/>
</dbReference>
<dbReference type="KEGG" id="grc:GI584_05905"/>
<keyword evidence="2" id="KW-0238">DNA-binding</keyword>
<evidence type="ECO:0000256" key="2">
    <source>
        <dbReference type="ARBA" id="ARBA00023125"/>
    </source>
</evidence>
<dbReference type="Pfam" id="PF00356">
    <property type="entry name" value="LacI"/>
    <property type="match status" value="1"/>
</dbReference>
<evidence type="ECO:0000256" key="1">
    <source>
        <dbReference type="ARBA" id="ARBA00023015"/>
    </source>
</evidence>
<name>A0A5Q2TG02_9BACI</name>
<keyword evidence="6" id="KW-1185">Reference proteome</keyword>
<dbReference type="PANTHER" id="PTHR30146">
    <property type="entry name" value="LACI-RELATED TRANSCRIPTIONAL REPRESSOR"/>
    <property type="match status" value="1"/>
</dbReference>
<dbReference type="CDD" id="cd01392">
    <property type="entry name" value="HTH_LacI"/>
    <property type="match status" value="1"/>
</dbReference>
<dbReference type="SMART" id="SM00354">
    <property type="entry name" value="HTH_LACI"/>
    <property type="match status" value="1"/>
</dbReference>
<evidence type="ECO:0000259" key="4">
    <source>
        <dbReference type="PROSITE" id="PS50932"/>
    </source>
</evidence>
<dbReference type="InterPro" id="IPR028082">
    <property type="entry name" value="Peripla_BP_I"/>
</dbReference>
<gene>
    <name evidence="5" type="ORF">GI584_05905</name>
</gene>
<dbReference type="GO" id="GO:0000976">
    <property type="term" value="F:transcription cis-regulatory region binding"/>
    <property type="evidence" value="ECO:0007669"/>
    <property type="project" value="TreeGrafter"/>
</dbReference>
<dbReference type="AlphaFoldDB" id="A0A5Q2TG02"/>
<dbReference type="Gene3D" id="3.40.50.2300">
    <property type="match status" value="2"/>
</dbReference>